<keyword evidence="1 3" id="KW-0479">Metal-binding</keyword>
<reference evidence="7 8" key="1">
    <citation type="submission" date="2018-07" db="EMBL/GenBank/DDBJ databases">
        <title>Genomic Encyclopedia of Type Strains, Phase III (KMG-III): the genomes of soil and plant-associated and newly described type strains.</title>
        <authorList>
            <person name="Whitman W."/>
        </authorList>
    </citation>
    <scope>NUCLEOTIDE SEQUENCE [LARGE SCALE GENOMIC DNA]</scope>
    <source>
        <strain evidence="7 8">31-25a</strain>
    </source>
</reference>
<feature type="region of interest" description="Disordered" evidence="4">
    <location>
        <begin position="391"/>
        <end position="419"/>
    </location>
</feature>
<evidence type="ECO:0000313" key="7">
    <source>
        <dbReference type="EMBL" id="RCW81227.1"/>
    </source>
</evidence>
<evidence type="ECO:0000259" key="6">
    <source>
        <dbReference type="PROSITE" id="PS51007"/>
    </source>
</evidence>
<dbReference type="AlphaFoldDB" id="A0A368YQM6"/>
<evidence type="ECO:0000256" key="4">
    <source>
        <dbReference type="SAM" id="MobiDB-lite"/>
    </source>
</evidence>
<feature type="domain" description="Cytochrome c" evidence="6">
    <location>
        <begin position="435"/>
        <end position="601"/>
    </location>
</feature>
<sequence>MKTLTKLLTALLATCFASTAHSDRSNLCREENGKFILDFSVKPSLVVHSDAILDKTFNDVGIAGGAPDETVFSLTHTLGQILQSSGAPNTAASRDAFLQTMLTSFPSVDGVALNSDAGILMPFEGRLERNLVAADLLNENGSAAGMRPLALFNRFDLAPANWSHCGEHRIVYGKKNPGFQDRFLLIFEAMVPNPKPELGEAGCRPVAEFWAKLSSPTAGDDTQKAKRLAAFYYEGKTDPTLAKADLLGPVVHYKNYGGDGSRGQVRGNLFMQQPWQLREWLTQPTFDPNGPALAFVVDTVKNNPLSELYKDDLTGDPVMSSNVGAAVTVLHGDFVQALATGIRDNLMSEESQNHQSLAKGVKDFDLGVGDTLEVSEAKVLLNTIGLGNDSRFNEHQSTSQEGFGGKIDAPTTHAGPGSKLRTMLDQLSKQPTPILNPQTGEIILNRAQASTCAGCHMTSPGKTVRQNPDTSAVQWPDVVTGGFVHVHEATRELSPALETSFLPFRRYLMGRHLCDVTQPTAPSAVAAATTAAPVGTEATTASVRFTDDIVRDALVESATGSAAAAPAPAPGVDDANLLAQATANLNDAQREALRQTLAREIGSMRRIEENSPGAFVEVRRSH</sequence>
<keyword evidence="8" id="KW-1185">Reference proteome</keyword>
<evidence type="ECO:0000256" key="5">
    <source>
        <dbReference type="SAM" id="SignalP"/>
    </source>
</evidence>
<dbReference type="GO" id="GO:0009055">
    <property type="term" value="F:electron transfer activity"/>
    <property type="evidence" value="ECO:0007669"/>
    <property type="project" value="InterPro"/>
</dbReference>
<evidence type="ECO:0000256" key="2">
    <source>
        <dbReference type="ARBA" id="ARBA00023004"/>
    </source>
</evidence>
<dbReference type="OrthoDB" id="8115254at2"/>
<proteinExistence type="predicted"/>
<evidence type="ECO:0000313" key="8">
    <source>
        <dbReference type="Proteomes" id="UP000253324"/>
    </source>
</evidence>
<dbReference type="GO" id="GO:0046872">
    <property type="term" value="F:metal ion binding"/>
    <property type="evidence" value="ECO:0007669"/>
    <property type="project" value="UniProtKB-KW"/>
</dbReference>
<keyword evidence="2 3" id="KW-0408">Iron</keyword>
<dbReference type="GO" id="GO:0020037">
    <property type="term" value="F:heme binding"/>
    <property type="evidence" value="ECO:0007669"/>
    <property type="project" value="InterPro"/>
</dbReference>
<gene>
    <name evidence="7" type="ORF">C7476_11189</name>
</gene>
<dbReference type="Proteomes" id="UP000253324">
    <property type="component" value="Unassembled WGS sequence"/>
</dbReference>
<organism evidence="7 8">
    <name type="scientific">Phyllobacterium bourgognense</name>
    <dbReference type="NCBI Taxonomy" id="314236"/>
    <lineage>
        <taxon>Bacteria</taxon>
        <taxon>Pseudomonadati</taxon>
        <taxon>Pseudomonadota</taxon>
        <taxon>Alphaproteobacteria</taxon>
        <taxon>Hyphomicrobiales</taxon>
        <taxon>Phyllobacteriaceae</taxon>
        <taxon>Phyllobacterium</taxon>
    </lineage>
</organism>
<dbReference type="RefSeq" id="WP_114431312.1">
    <property type="nucleotide sequence ID" value="NZ_QPJM01000011.1"/>
</dbReference>
<dbReference type="PROSITE" id="PS51007">
    <property type="entry name" value="CYTC"/>
    <property type="match status" value="1"/>
</dbReference>
<protein>
    <recommendedName>
        <fullName evidence="6">Cytochrome c domain-containing protein</fullName>
    </recommendedName>
</protein>
<name>A0A368YQM6_9HYPH</name>
<comment type="caution">
    <text evidence="7">The sequence shown here is derived from an EMBL/GenBank/DDBJ whole genome shotgun (WGS) entry which is preliminary data.</text>
</comment>
<keyword evidence="3" id="KW-0349">Heme</keyword>
<feature type="signal peptide" evidence="5">
    <location>
        <begin position="1"/>
        <end position="22"/>
    </location>
</feature>
<evidence type="ECO:0000256" key="1">
    <source>
        <dbReference type="ARBA" id="ARBA00022723"/>
    </source>
</evidence>
<dbReference type="InterPro" id="IPR009056">
    <property type="entry name" value="Cyt_c-like_dom"/>
</dbReference>
<feature type="chain" id="PRO_5016629504" description="Cytochrome c domain-containing protein" evidence="5">
    <location>
        <begin position="23"/>
        <end position="622"/>
    </location>
</feature>
<evidence type="ECO:0000256" key="3">
    <source>
        <dbReference type="PROSITE-ProRule" id="PRU00433"/>
    </source>
</evidence>
<keyword evidence="5" id="KW-0732">Signal</keyword>
<accession>A0A368YQM6</accession>
<dbReference type="EMBL" id="QPJM01000011">
    <property type="protein sequence ID" value="RCW81227.1"/>
    <property type="molecule type" value="Genomic_DNA"/>
</dbReference>